<dbReference type="PANTHER" id="PTHR28094:SF1">
    <property type="entry name" value="MEIOTICALLY UP-REGULATED GENE 113 PROTEIN"/>
    <property type="match status" value="1"/>
</dbReference>
<name>A0A5N6GSX1_ASPFL</name>
<proteinExistence type="predicted"/>
<dbReference type="VEuPathDB" id="FungiDB:AFLA_012302"/>
<feature type="domain" description="Bacteriophage T5 Orf172 DNA-binding" evidence="1">
    <location>
        <begin position="340"/>
        <end position="390"/>
    </location>
</feature>
<dbReference type="InterPro" id="IPR018306">
    <property type="entry name" value="Phage_T5_Orf172_DNA-bd"/>
</dbReference>
<dbReference type="VEuPathDB" id="FungiDB:F9C07_2125436"/>
<sequence>MSPAGPSPSIVPCCTPASFTLVHRPPPSNAGSDLHKSNCQEHQPQTYQPLVKMCTLRTRLGLRNWKCGRCTRAETACANSIPRKNRDQIESLIKSMIFLCQESPELISKMEKLSALANCHTHRRKDPEDARKTKWMAAFPAQNSDVRYVEVQVMELLGSASTLCGAKAESSSCPNKIGGRKVQNFQRITDEIVRLSTNMYCSDHELTMHLQKGDYWKSKILRICTTADFGVGLPTQSAVPYEPERKSLGSESTEHCDGFNLTGQQISSLRIPEDSALVLLEGFDTTPFLILPSRNRRSPKTLNDYIHERICRSLSTRHRKPGYIYAFQAKSNPGEMTVLFPTPPESVKSVPNAWRVEELCHAELVDYQVQVDCTGCLSEHREWFQISAADAFAKEKRKASEMDHFMSELAKSEG</sequence>
<organism evidence="2">
    <name type="scientific">Aspergillus flavus</name>
    <dbReference type="NCBI Taxonomy" id="5059"/>
    <lineage>
        <taxon>Eukaryota</taxon>
        <taxon>Fungi</taxon>
        <taxon>Dikarya</taxon>
        <taxon>Ascomycota</taxon>
        <taxon>Pezizomycotina</taxon>
        <taxon>Eurotiomycetes</taxon>
        <taxon>Eurotiomycetidae</taxon>
        <taxon>Eurotiales</taxon>
        <taxon>Aspergillaceae</taxon>
        <taxon>Aspergillus</taxon>
        <taxon>Aspergillus subgen. Circumdati</taxon>
    </lineage>
</organism>
<dbReference type="Proteomes" id="UP000325434">
    <property type="component" value="Unassembled WGS sequence"/>
</dbReference>
<evidence type="ECO:0000259" key="1">
    <source>
        <dbReference type="Pfam" id="PF10544"/>
    </source>
</evidence>
<reference evidence="2" key="1">
    <citation type="submission" date="2019-04" db="EMBL/GenBank/DDBJ databases">
        <title>Friends and foes A comparative genomics study of 23 Aspergillus species from section Flavi.</title>
        <authorList>
            <consortium name="DOE Joint Genome Institute"/>
            <person name="Kjaerbolling I."/>
            <person name="Vesth T."/>
            <person name="Frisvad J.C."/>
            <person name="Nybo J.L."/>
            <person name="Theobald S."/>
            <person name="Kildgaard S."/>
            <person name="Isbrandt T."/>
            <person name="Kuo A."/>
            <person name="Sato A."/>
            <person name="Lyhne E.K."/>
            <person name="Kogle M.E."/>
            <person name="Wiebenga A."/>
            <person name="Kun R.S."/>
            <person name="Lubbers R.J."/>
            <person name="Makela M.R."/>
            <person name="Barry K."/>
            <person name="Chovatia M."/>
            <person name="Clum A."/>
            <person name="Daum C."/>
            <person name="Haridas S."/>
            <person name="He G."/>
            <person name="LaButti K."/>
            <person name="Lipzen A."/>
            <person name="Mondo S."/>
            <person name="Riley R."/>
            <person name="Salamov A."/>
            <person name="Simmons B.A."/>
            <person name="Magnuson J.K."/>
            <person name="Henrissat B."/>
            <person name="Mortensen U.H."/>
            <person name="Larsen T.O."/>
            <person name="Devries R.P."/>
            <person name="Grigoriev I.V."/>
            <person name="Machida M."/>
            <person name="Baker S.E."/>
            <person name="Andersen M.R."/>
        </authorList>
    </citation>
    <scope>NUCLEOTIDE SEQUENCE [LARGE SCALE GENOMIC DNA]</scope>
    <source>
        <strain evidence="2">CBS 121.62</strain>
    </source>
</reference>
<dbReference type="PANTHER" id="PTHR28094">
    <property type="entry name" value="MEIOTICALLY UP-REGULATED GENE 113 PROTEIN"/>
    <property type="match status" value="1"/>
</dbReference>
<evidence type="ECO:0000313" key="2">
    <source>
        <dbReference type="EMBL" id="KAB8243523.1"/>
    </source>
</evidence>
<dbReference type="EMBL" id="ML734641">
    <property type="protein sequence ID" value="KAB8243523.1"/>
    <property type="molecule type" value="Genomic_DNA"/>
</dbReference>
<dbReference type="AlphaFoldDB" id="A0A5N6GSX1"/>
<gene>
    <name evidence="2" type="ORF">BDV35DRAFT_407606</name>
</gene>
<dbReference type="Pfam" id="PF10544">
    <property type="entry name" value="T5orf172"/>
    <property type="match status" value="1"/>
</dbReference>
<accession>A0A5N6GSX1</accession>
<protein>
    <submittedName>
        <fullName evidence="2">DUF1766-domain-containing protein</fullName>
    </submittedName>
</protein>
<dbReference type="InterPro" id="IPR053006">
    <property type="entry name" value="Meiosis_regulatory"/>
</dbReference>